<dbReference type="Proteomes" id="UP000053528">
    <property type="component" value="Unassembled WGS sequence"/>
</dbReference>
<evidence type="ECO:0000313" key="6">
    <source>
        <dbReference type="EMBL" id="KGF21350.1"/>
    </source>
</evidence>
<accession>A0A095ZSF8</accession>
<comment type="caution">
    <text evidence="7">The sequence shown here is derived from an EMBL/GenBank/DDBJ whole genome shotgun (WGS) entry which is preliminary data.</text>
</comment>
<keyword evidence="3" id="KW-1133">Transmembrane helix</keyword>
<dbReference type="EMBL" id="JRNH01000004">
    <property type="protein sequence ID" value="KGF21350.1"/>
    <property type="molecule type" value="Genomic_DNA"/>
</dbReference>
<dbReference type="GO" id="GO:0016020">
    <property type="term" value="C:membrane"/>
    <property type="evidence" value="ECO:0007669"/>
    <property type="project" value="UniProtKB-SubCell"/>
</dbReference>
<dbReference type="Pfam" id="PF07681">
    <property type="entry name" value="DoxX"/>
    <property type="match status" value="1"/>
</dbReference>
<evidence type="ECO:0000256" key="4">
    <source>
        <dbReference type="ARBA" id="ARBA00023136"/>
    </source>
</evidence>
<keyword evidence="2" id="KW-0812">Transmembrane</keyword>
<dbReference type="EMBL" id="JRNH01000004">
    <property type="protein sequence ID" value="KGF21467.1"/>
    <property type="molecule type" value="Genomic_DNA"/>
</dbReference>
<evidence type="ECO:0000256" key="5">
    <source>
        <dbReference type="SAM" id="MobiDB-lite"/>
    </source>
</evidence>
<dbReference type="InterPro" id="IPR032808">
    <property type="entry name" value="DoxX"/>
</dbReference>
<feature type="compositionally biased region" description="Basic residues" evidence="5">
    <location>
        <begin position="140"/>
        <end position="154"/>
    </location>
</feature>
<keyword evidence="4" id="KW-0472">Membrane</keyword>
<reference evidence="7 8" key="1">
    <citation type="submission" date="2014-07" db="EMBL/GenBank/DDBJ databases">
        <authorList>
            <person name="McCorrison J."/>
            <person name="Sanka R."/>
            <person name="Torralba M."/>
            <person name="Gillis M."/>
            <person name="Haft D.H."/>
            <person name="Methe B."/>
            <person name="Sutton G."/>
            <person name="Nelson K.E."/>
        </authorList>
    </citation>
    <scope>NUCLEOTIDE SEQUENCE [LARGE SCALE GENOMIC DNA]</scope>
    <source>
        <strain evidence="7 8">DNF00011</strain>
    </source>
</reference>
<dbReference type="AlphaFoldDB" id="A0A095ZSF8"/>
<organism evidence="7 8">
    <name type="scientific">Pseudoglutamicibacter albus DNF00011</name>
    <dbReference type="NCBI Taxonomy" id="1401063"/>
    <lineage>
        <taxon>Bacteria</taxon>
        <taxon>Bacillati</taxon>
        <taxon>Actinomycetota</taxon>
        <taxon>Actinomycetes</taxon>
        <taxon>Micrococcales</taxon>
        <taxon>Micrococcaceae</taxon>
        <taxon>Pseudoglutamicibacter</taxon>
    </lineage>
</organism>
<dbReference type="RefSeq" id="WP_035754556.1">
    <property type="nucleotide sequence ID" value="NZ_JRNH01000004.1"/>
</dbReference>
<evidence type="ECO:0000256" key="1">
    <source>
        <dbReference type="ARBA" id="ARBA00004141"/>
    </source>
</evidence>
<evidence type="ECO:0000313" key="7">
    <source>
        <dbReference type="EMBL" id="KGF21467.1"/>
    </source>
</evidence>
<sequence length="164" mass="16729">MSLVRRVARPLLAAPFITAGVAHLRAPERTGNGLRPLLDKVSDVVPQAQSVAEKPELAARVLGGIQVGAGALLAMGRMPRLASALIVAAQSATLLADGVPQHKDGSRALAVTTQLGLTGGALLAVVDTDGKPSLAYRTQKASKKASKKARKQAKKAADAAGLSS</sequence>
<gene>
    <name evidence="6" type="ORF">HMPREF2128_01245</name>
    <name evidence="7" type="ORF">HMPREF2128_02000</name>
</gene>
<proteinExistence type="predicted"/>
<name>A0A095ZSF8_9MICC</name>
<evidence type="ECO:0000256" key="3">
    <source>
        <dbReference type="ARBA" id="ARBA00022989"/>
    </source>
</evidence>
<feature type="region of interest" description="Disordered" evidence="5">
    <location>
        <begin position="137"/>
        <end position="164"/>
    </location>
</feature>
<evidence type="ECO:0000313" key="8">
    <source>
        <dbReference type="Proteomes" id="UP000053528"/>
    </source>
</evidence>
<protein>
    <recommendedName>
        <fullName evidence="9">DoxX family protein</fullName>
    </recommendedName>
</protein>
<evidence type="ECO:0008006" key="9">
    <source>
        <dbReference type="Google" id="ProtNLM"/>
    </source>
</evidence>
<evidence type="ECO:0000256" key="2">
    <source>
        <dbReference type="ARBA" id="ARBA00022692"/>
    </source>
</evidence>
<comment type="subcellular location">
    <subcellularLocation>
        <location evidence="1">Membrane</location>
        <topology evidence="1">Multi-pass membrane protein</topology>
    </subcellularLocation>
</comment>